<organism evidence="2 3">
    <name type="scientific">Rhizobium oryziradicis</name>
    <dbReference type="NCBI Taxonomy" id="1867956"/>
    <lineage>
        <taxon>Bacteria</taxon>
        <taxon>Pseudomonadati</taxon>
        <taxon>Pseudomonadota</taxon>
        <taxon>Alphaproteobacteria</taxon>
        <taxon>Hyphomicrobiales</taxon>
        <taxon>Rhizobiaceae</taxon>
        <taxon>Rhizobium/Agrobacterium group</taxon>
        <taxon>Rhizobium</taxon>
    </lineage>
</organism>
<dbReference type="AlphaFoldDB" id="A0A1Q8ZTZ9"/>
<accession>A0A1Q8ZTZ9</accession>
<proteinExistence type="predicted"/>
<dbReference type="GO" id="GO:0016747">
    <property type="term" value="F:acyltransferase activity, transferring groups other than amino-acyl groups"/>
    <property type="evidence" value="ECO:0007669"/>
    <property type="project" value="InterPro"/>
</dbReference>
<dbReference type="Pfam" id="PF00583">
    <property type="entry name" value="Acetyltransf_1"/>
    <property type="match status" value="1"/>
</dbReference>
<evidence type="ECO:0000313" key="2">
    <source>
        <dbReference type="EMBL" id="OLP45550.1"/>
    </source>
</evidence>
<sequence length="273" mass="30503">MAEIDDSSNPDQASKILSRLRKTKLRHAVILKYYLALPGHTKMVQVTEDDSSATLLLLDADASPYDRETYPDAQAIAFIVSDHPTLTVALRPFIPTDQILIFKLTTEQDALVIAQDFTLDRATSYRTYSTESAFPLDPTVSIEQTANHLPFDLFAKQGHDANWLTAMIERQQAIAFVYREGATALSACLAFQLDDGIWEVGGVYTDPHQRGKGFGKRVVATALAHLFQNRLIPRYQVVESNLASIRLAESLGMTCCQTLTHYRVEPFSRTTHP</sequence>
<dbReference type="PROSITE" id="PS51186">
    <property type="entry name" value="GNAT"/>
    <property type="match status" value="1"/>
</dbReference>
<dbReference type="OrthoDB" id="2589876at2"/>
<dbReference type="SUPFAM" id="SSF55729">
    <property type="entry name" value="Acyl-CoA N-acyltransferases (Nat)"/>
    <property type="match status" value="1"/>
</dbReference>
<dbReference type="CDD" id="cd04301">
    <property type="entry name" value="NAT_SF"/>
    <property type="match status" value="1"/>
</dbReference>
<comment type="caution">
    <text evidence="2">The sequence shown here is derived from an EMBL/GenBank/DDBJ whole genome shotgun (WGS) entry which is preliminary data.</text>
</comment>
<gene>
    <name evidence="2" type="ORF">BJF95_10240</name>
</gene>
<name>A0A1Q8ZTZ9_9HYPH</name>
<evidence type="ECO:0000313" key="3">
    <source>
        <dbReference type="Proteomes" id="UP000186894"/>
    </source>
</evidence>
<keyword evidence="3" id="KW-1185">Reference proteome</keyword>
<dbReference type="InterPro" id="IPR016181">
    <property type="entry name" value="Acyl_CoA_acyltransferase"/>
</dbReference>
<reference evidence="2 3" key="1">
    <citation type="submission" date="2016-09" db="EMBL/GenBank/DDBJ databases">
        <title>Rhizobium oryziradicis sp. nov., isolated from the root of rice.</title>
        <authorList>
            <person name="Zhao J."/>
            <person name="Zhang X."/>
        </authorList>
    </citation>
    <scope>NUCLEOTIDE SEQUENCE [LARGE SCALE GENOMIC DNA]</scope>
    <source>
        <strain evidence="2 3">N19</strain>
    </source>
</reference>
<protein>
    <recommendedName>
        <fullName evidence="1">N-acetyltransferase domain-containing protein</fullName>
    </recommendedName>
</protein>
<evidence type="ECO:0000259" key="1">
    <source>
        <dbReference type="PROSITE" id="PS51186"/>
    </source>
</evidence>
<dbReference type="EMBL" id="MKIM01000024">
    <property type="protein sequence ID" value="OLP45550.1"/>
    <property type="molecule type" value="Genomic_DNA"/>
</dbReference>
<dbReference type="InterPro" id="IPR000182">
    <property type="entry name" value="GNAT_dom"/>
</dbReference>
<dbReference type="RefSeq" id="WP_075638566.1">
    <property type="nucleotide sequence ID" value="NZ_MKIM01000024.1"/>
</dbReference>
<dbReference type="STRING" id="1867956.BJF95_10240"/>
<dbReference type="Proteomes" id="UP000186894">
    <property type="component" value="Unassembled WGS sequence"/>
</dbReference>
<feature type="domain" description="N-acetyltransferase" evidence="1">
    <location>
        <begin position="137"/>
        <end position="270"/>
    </location>
</feature>
<dbReference type="Gene3D" id="3.40.630.30">
    <property type="match status" value="1"/>
</dbReference>